<keyword evidence="4" id="KW-1185">Reference proteome</keyword>
<feature type="domain" description="Heterokaryon incompatibility" evidence="2">
    <location>
        <begin position="270"/>
        <end position="442"/>
    </location>
</feature>
<dbReference type="RefSeq" id="XP_064664536.1">
    <property type="nucleotide sequence ID" value="XM_064798302.1"/>
</dbReference>
<dbReference type="PANTHER" id="PTHR33112">
    <property type="entry name" value="DOMAIN PROTEIN, PUTATIVE-RELATED"/>
    <property type="match status" value="1"/>
</dbReference>
<dbReference type="AlphaFoldDB" id="A0AAV9PU96"/>
<feature type="compositionally biased region" description="Low complexity" evidence="1">
    <location>
        <begin position="9"/>
        <end position="23"/>
    </location>
</feature>
<dbReference type="PANTHER" id="PTHR33112:SF8">
    <property type="entry name" value="HETEROKARYON INCOMPATIBILITY DOMAIN-CONTAINING PROTEIN"/>
    <property type="match status" value="1"/>
</dbReference>
<organism evidence="3 4">
    <name type="scientific">Saxophila tyrrhenica</name>
    <dbReference type="NCBI Taxonomy" id="1690608"/>
    <lineage>
        <taxon>Eukaryota</taxon>
        <taxon>Fungi</taxon>
        <taxon>Dikarya</taxon>
        <taxon>Ascomycota</taxon>
        <taxon>Pezizomycotina</taxon>
        <taxon>Dothideomycetes</taxon>
        <taxon>Dothideomycetidae</taxon>
        <taxon>Mycosphaerellales</taxon>
        <taxon>Extremaceae</taxon>
        <taxon>Saxophila</taxon>
    </lineage>
</organism>
<dbReference type="Proteomes" id="UP001337655">
    <property type="component" value="Unassembled WGS sequence"/>
</dbReference>
<proteinExistence type="predicted"/>
<name>A0AAV9PU96_9PEZI</name>
<evidence type="ECO:0000259" key="2">
    <source>
        <dbReference type="Pfam" id="PF06985"/>
    </source>
</evidence>
<reference evidence="3 4" key="1">
    <citation type="submission" date="2023-08" db="EMBL/GenBank/DDBJ databases">
        <title>Black Yeasts Isolated from many extreme environments.</title>
        <authorList>
            <person name="Coleine C."/>
            <person name="Stajich J.E."/>
            <person name="Selbmann L."/>
        </authorList>
    </citation>
    <scope>NUCLEOTIDE SEQUENCE [LARGE SCALE GENOMIC DNA]</scope>
    <source>
        <strain evidence="3 4">CCFEE 5935</strain>
    </source>
</reference>
<evidence type="ECO:0000256" key="1">
    <source>
        <dbReference type="SAM" id="MobiDB-lite"/>
    </source>
</evidence>
<protein>
    <recommendedName>
        <fullName evidence="2">Heterokaryon incompatibility domain-containing protein</fullName>
    </recommendedName>
</protein>
<gene>
    <name evidence="3" type="ORF">LTR77_001038</name>
</gene>
<feature type="region of interest" description="Disordered" evidence="1">
    <location>
        <begin position="1"/>
        <end position="27"/>
    </location>
</feature>
<accession>A0AAV9PU96</accession>
<dbReference type="InterPro" id="IPR010730">
    <property type="entry name" value="HET"/>
</dbReference>
<dbReference type="GeneID" id="89922387"/>
<evidence type="ECO:0000313" key="3">
    <source>
        <dbReference type="EMBL" id="KAK5175898.1"/>
    </source>
</evidence>
<dbReference type="EMBL" id="JAVRRT010000001">
    <property type="protein sequence ID" value="KAK5175898.1"/>
    <property type="molecule type" value="Genomic_DNA"/>
</dbReference>
<dbReference type="Pfam" id="PF06985">
    <property type="entry name" value="HET"/>
    <property type="match status" value="1"/>
</dbReference>
<comment type="caution">
    <text evidence="3">The sequence shown here is derived from an EMBL/GenBank/DDBJ whole genome shotgun (WGS) entry which is preliminary data.</text>
</comment>
<evidence type="ECO:0000313" key="4">
    <source>
        <dbReference type="Proteomes" id="UP001337655"/>
    </source>
</evidence>
<sequence>MSGGMIYQSTSASPFLPASSSPTQPTVSRAQLLQKHPWLGLHPSATAISQVDVCDACAQIKWDQLPSVTAEGAVPHREYGDIIASSSTCQVCRVIVYAVQWQRERILSDVGSGDKPYLWGSQWITGPVPEISQDTRIWLFGAWKAAGPSMPPHCLFGLGCMMAAKDVERLRPRDADGAMEKTTFIPNASVRICAGFGDAIGNIVPGHVRSADARHAANFDLAKRWMKICRDQHDCESRNASLPARVLEISGDGGTMTVRLFETESQISSYTALSHCWGKGRPLITTTQNINELKTNIPLDSLPKTFSDAVVITHTLGLRYLWVDRLCIIQDSPEDWAVQSMRMASIYADANITICASGSISDEDGVFIPRSTVYQPLDNDTGVRDTRFSAMAAATVSLSSGQTSRLTFFPQRITDGGLGTLGNPLDPVTSDPLNLRGWVVQERILSPRKLMYGRDQMYWECERSLYSEDDSRGKPSTALIEQIVDRERNQTGRARRKSGWPKLVTAYSEGRLTYLSDKFPALAGLASTIGEGTSAQYYAEVWSSHLWQDLLWHAHTEPEATPFGFSSVEDFEAYLQRYPDNNSTPGSDRTNPWLEVLEKWRWVVTPGCPPLPHDTEVGTIRHNDDMGEISKTGFTLKRPTAYVAPSWSFASVDAPVKYTYHEDAGLDVVANCINIQTELPGPNKYGHVKSGSLTIRGMLLPLTKPPAGTKTFFFGSKVCVDIPEYHFGGSEIENVFLDIKPVFPCWALMVGLKSAILVVPEEDADEDLRFGLEHHEGTWIRVGASHAMYGFEKFFTKADKSRWVREITIV</sequence>